<protein>
    <submittedName>
        <fullName evidence="2">AMP-binding protein</fullName>
    </submittedName>
</protein>
<feature type="domain" description="AMP-dependent synthetase/ligase" evidence="1">
    <location>
        <begin position="1"/>
        <end position="42"/>
    </location>
</feature>
<evidence type="ECO:0000259" key="1">
    <source>
        <dbReference type="Pfam" id="PF00501"/>
    </source>
</evidence>
<accession>A0ABS8NPZ1</accession>
<keyword evidence="3" id="KW-1185">Reference proteome</keyword>
<dbReference type="SUPFAM" id="SSF56801">
    <property type="entry name" value="Acetyl-CoA synthetase-like"/>
    <property type="match status" value="1"/>
</dbReference>
<dbReference type="Proteomes" id="UP001430396">
    <property type="component" value="Unassembled WGS sequence"/>
</dbReference>
<evidence type="ECO:0000313" key="3">
    <source>
        <dbReference type="Proteomes" id="UP001430396"/>
    </source>
</evidence>
<gene>
    <name evidence="2" type="ORF">JWH11_00295</name>
</gene>
<name>A0ABS8NPZ1_9XANT</name>
<dbReference type="RefSeq" id="WP_230439375.1">
    <property type="nucleotide sequence ID" value="NZ_JAFFQH010000050.1"/>
</dbReference>
<dbReference type="PANTHER" id="PTHR45527:SF1">
    <property type="entry name" value="FATTY ACID SYNTHASE"/>
    <property type="match status" value="1"/>
</dbReference>
<sequence>PSIGAPLPHLRAYVLDAQRRLAPLGVVGELYLGGAGVARGYLHRPALTAERFLADPFHPGERMYRTGDLCRWSGEGHLDYVGRNDEQVKIR</sequence>
<dbReference type="Pfam" id="PF00501">
    <property type="entry name" value="AMP-binding"/>
    <property type="match status" value="1"/>
</dbReference>
<dbReference type="InterPro" id="IPR000873">
    <property type="entry name" value="AMP-dep_synth/lig_dom"/>
</dbReference>
<proteinExistence type="predicted"/>
<dbReference type="EMBL" id="JAFFQI010000065">
    <property type="protein sequence ID" value="MCD0264921.1"/>
    <property type="molecule type" value="Genomic_DNA"/>
</dbReference>
<comment type="caution">
    <text evidence="2">The sequence shown here is derived from an EMBL/GenBank/DDBJ whole genome shotgun (WGS) entry which is preliminary data.</text>
</comment>
<organism evidence="2 3">
    <name type="scientific">Xanthomonas melonis</name>
    <dbReference type="NCBI Taxonomy" id="56456"/>
    <lineage>
        <taxon>Bacteria</taxon>
        <taxon>Pseudomonadati</taxon>
        <taxon>Pseudomonadota</taxon>
        <taxon>Gammaproteobacteria</taxon>
        <taxon>Lysobacterales</taxon>
        <taxon>Lysobacteraceae</taxon>
        <taxon>Xanthomonas</taxon>
    </lineage>
</organism>
<reference evidence="2" key="1">
    <citation type="submission" date="2021-02" db="EMBL/GenBank/DDBJ databases">
        <title>Copper resistance gene diversity in local Xanthomonas species at agrochemical polluted sites in Trinidad, Trinidad and Tobago.</title>
        <authorList>
            <person name="Ramnarine S.D.B.J."/>
            <person name="Ramsubhag A."/>
            <person name="Jayaraman J."/>
        </authorList>
    </citation>
    <scope>NUCLEOTIDE SEQUENCE</scope>
    <source>
        <strain evidence="2">CaNP6A</strain>
    </source>
</reference>
<feature type="non-terminal residue" evidence="2">
    <location>
        <position position="1"/>
    </location>
</feature>
<dbReference type="Gene3D" id="3.40.50.12780">
    <property type="entry name" value="N-terminal domain of ligase-like"/>
    <property type="match status" value="1"/>
</dbReference>
<dbReference type="InterPro" id="IPR042099">
    <property type="entry name" value="ANL_N_sf"/>
</dbReference>
<dbReference type="PANTHER" id="PTHR45527">
    <property type="entry name" value="NONRIBOSOMAL PEPTIDE SYNTHETASE"/>
    <property type="match status" value="1"/>
</dbReference>
<feature type="non-terminal residue" evidence="2">
    <location>
        <position position="91"/>
    </location>
</feature>
<evidence type="ECO:0000313" key="2">
    <source>
        <dbReference type="EMBL" id="MCD0264921.1"/>
    </source>
</evidence>